<evidence type="ECO:0000259" key="8">
    <source>
        <dbReference type="Pfam" id="PF04893"/>
    </source>
</evidence>
<name>A0A642UP35_9ASCO</name>
<feature type="transmembrane region" description="Helical" evidence="6">
    <location>
        <begin position="179"/>
        <end position="202"/>
    </location>
</feature>
<evidence type="ECO:0000256" key="4">
    <source>
        <dbReference type="ARBA" id="ARBA00022989"/>
    </source>
</evidence>
<keyword evidence="5 6" id="KW-0472">Membrane</keyword>
<dbReference type="GO" id="GO:0006888">
    <property type="term" value="P:endoplasmic reticulum to Golgi vesicle-mediated transport"/>
    <property type="evidence" value="ECO:0007669"/>
    <property type="project" value="InterPro"/>
</dbReference>
<proteinExistence type="inferred from homology"/>
<comment type="similarity">
    <text evidence="2 6">Belongs to the YIP1 family.</text>
</comment>
<dbReference type="EMBL" id="SWFS01000466">
    <property type="protein sequence ID" value="KAA8902508.1"/>
    <property type="molecule type" value="Genomic_DNA"/>
</dbReference>
<dbReference type="InterPro" id="IPR045231">
    <property type="entry name" value="Yip1/4-like"/>
</dbReference>
<feature type="region of interest" description="Disordered" evidence="7">
    <location>
        <begin position="1"/>
        <end position="70"/>
    </location>
</feature>
<feature type="transmembrane region" description="Helical" evidence="6">
    <location>
        <begin position="237"/>
        <end position="257"/>
    </location>
</feature>
<keyword evidence="4 6" id="KW-1133">Transmembrane helix</keyword>
<accession>A0A642UP35</accession>
<protein>
    <recommendedName>
        <fullName evidence="6">Protein YIP</fullName>
    </recommendedName>
</protein>
<gene>
    <name evidence="9" type="ORF">TRICI_005869</name>
</gene>
<dbReference type="GO" id="GO:0005802">
    <property type="term" value="C:trans-Golgi network"/>
    <property type="evidence" value="ECO:0007669"/>
    <property type="project" value="TreeGrafter"/>
</dbReference>
<evidence type="ECO:0000256" key="6">
    <source>
        <dbReference type="RuleBase" id="RU361264"/>
    </source>
</evidence>
<feature type="domain" description="Yip1" evidence="8">
    <location>
        <begin position="120"/>
        <end position="254"/>
    </location>
</feature>
<feature type="transmembrane region" description="Helical" evidence="6">
    <location>
        <begin position="124"/>
        <end position="142"/>
    </location>
</feature>
<dbReference type="OrthoDB" id="411251at2759"/>
<evidence type="ECO:0000313" key="10">
    <source>
        <dbReference type="Proteomes" id="UP000761534"/>
    </source>
</evidence>
<evidence type="ECO:0000256" key="7">
    <source>
        <dbReference type="SAM" id="MobiDB-lite"/>
    </source>
</evidence>
<dbReference type="VEuPathDB" id="FungiDB:TRICI_005869"/>
<reference evidence="9" key="1">
    <citation type="journal article" date="2019" name="G3 (Bethesda)">
        <title>Genome Assemblies of Two Rare Opportunistic Yeast Pathogens: Diutina rugosa (syn. Candida rugosa) and Trichomonascus ciferrii (syn. Candida ciferrii).</title>
        <authorList>
            <person name="Mixao V."/>
            <person name="Saus E."/>
            <person name="Hansen A.P."/>
            <person name="Lass-Florl C."/>
            <person name="Gabaldon T."/>
        </authorList>
    </citation>
    <scope>NUCLEOTIDE SEQUENCE</scope>
    <source>
        <strain evidence="9">CBS 4856</strain>
    </source>
</reference>
<keyword evidence="3 6" id="KW-0812">Transmembrane</keyword>
<evidence type="ECO:0000256" key="3">
    <source>
        <dbReference type="ARBA" id="ARBA00022692"/>
    </source>
</evidence>
<dbReference type="Pfam" id="PF04893">
    <property type="entry name" value="Yip1"/>
    <property type="match status" value="1"/>
</dbReference>
<evidence type="ECO:0000256" key="1">
    <source>
        <dbReference type="ARBA" id="ARBA00004141"/>
    </source>
</evidence>
<comment type="subcellular location">
    <subcellularLocation>
        <location evidence="6">Golgi apparatus membrane</location>
        <topology evidence="6">Multi-pass membrane protein</topology>
    </subcellularLocation>
    <subcellularLocation>
        <location evidence="1">Membrane</location>
        <topology evidence="1">Multi-pass membrane protein</topology>
    </subcellularLocation>
</comment>
<sequence length="258" mass="28545">MSHNAWQEDRPTNQDDDILIDDDNLVEDDYLVHDEEIEGDTSAGSNQPFLSNQSRGVNIPEPPSSTQVGSERLEQRRFMGGDTLDEPVWTTLLRDIKGVGSRLRQVVWRTADDAIDTPTQQWDLWGPLVFCLMIATTLSMIAPNQQSSIVFSGLFSLIWLGQVLVTLNIKLLGGSISFFHALCITGYSLFPLVVGAIFSAFVSHRLIRLPIDTSLVIWAIYSTTNGLRCSGVLPSRVFLASFPVGLLFTGLGWLCVIS</sequence>
<evidence type="ECO:0000313" key="9">
    <source>
        <dbReference type="EMBL" id="KAA8902508.1"/>
    </source>
</evidence>
<evidence type="ECO:0000256" key="2">
    <source>
        <dbReference type="ARBA" id="ARBA00010596"/>
    </source>
</evidence>
<evidence type="ECO:0000256" key="5">
    <source>
        <dbReference type="ARBA" id="ARBA00023136"/>
    </source>
</evidence>
<feature type="transmembrane region" description="Helical" evidence="6">
    <location>
        <begin position="148"/>
        <end position="167"/>
    </location>
</feature>
<keyword evidence="10" id="KW-1185">Reference proteome</keyword>
<dbReference type="Proteomes" id="UP000761534">
    <property type="component" value="Unassembled WGS sequence"/>
</dbReference>
<dbReference type="PANTHER" id="PTHR21236:SF1">
    <property type="entry name" value="PROTEIN YIPF6"/>
    <property type="match status" value="1"/>
</dbReference>
<dbReference type="InterPro" id="IPR006977">
    <property type="entry name" value="Yip1_dom"/>
</dbReference>
<feature type="compositionally biased region" description="Polar residues" evidence="7">
    <location>
        <begin position="42"/>
        <end position="56"/>
    </location>
</feature>
<comment type="caution">
    <text evidence="6">Lacks conserved residue(s) required for the propagation of feature annotation.</text>
</comment>
<feature type="compositionally biased region" description="Acidic residues" evidence="7">
    <location>
        <begin position="14"/>
        <end position="39"/>
    </location>
</feature>
<feature type="compositionally biased region" description="Basic and acidic residues" evidence="7">
    <location>
        <begin position="1"/>
        <end position="13"/>
    </location>
</feature>
<dbReference type="AlphaFoldDB" id="A0A642UP35"/>
<comment type="caution">
    <text evidence="9">The sequence shown here is derived from an EMBL/GenBank/DDBJ whole genome shotgun (WGS) entry which is preliminary data.</text>
</comment>
<dbReference type="PANTHER" id="PTHR21236">
    <property type="entry name" value="GOLGI MEMBRANE PROTEIN YIP1"/>
    <property type="match status" value="1"/>
</dbReference>
<dbReference type="GO" id="GO:0000139">
    <property type="term" value="C:Golgi membrane"/>
    <property type="evidence" value="ECO:0007669"/>
    <property type="project" value="UniProtKB-SubCell"/>
</dbReference>
<organism evidence="9 10">
    <name type="scientific">Trichomonascus ciferrii</name>
    <dbReference type="NCBI Taxonomy" id="44093"/>
    <lineage>
        <taxon>Eukaryota</taxon>
        <taxon>Fungi</taxon>
        <taxon>Dikarya</taxon>
        <taxon>Ascomycota</taxon>
        <taxon>Saccharomycotina</taxon>
        <taxon>Dipodascomycetes</taxon>
        <taxon>Dipodascales</taxon>
        <taxon>Trichomonascaceae</taxon>
        <taxon>Trichomonascus</taxon>
        <taxon>Trichomonascus ciferrii complex</taxon>
    </lineage>
</organism>